<dbReference type="PROSITE" id="PS50983">
    <property type="entry name" value="FE_B12_PBP"/>
    <property type="match status" value="1"/>
</dbReference>
<dbReference type="EMBL" id="CP055156">
    <property type="protein sequence ID" value="QNF35858.1"/>
    <property type="molecule type" value="Genomic_DNA"/>
</dbReference>
<dbReference type="Proteomes" id="UP000515237">
    <property type="component" value="Chromosome"/>
</dbReference>
<dbReference type="Pfam" id="PF01497">
    <property type="entry name" value="Peripla_BP_2"/>
    <property type="match status" value="1"/>
</dbReference>
<dbReference type="SUPFAM" id="SSF53807">
    <property type="entry name" value="Helical backbone' metal receptor"/>
    <property type="match status" value="1"/>
</dbReference>
<protein>
    <submittedName>
        <fullName evidence="3">ABC transporter substrate-binding protein</fullName>
    </submittedName>
</protein>
<reference evidence="3 4" key="1">
    <citation type="journal article" date="2018" name="Int. J. Syst. Evol. Microbiol.">
        <title>Adhaeribacter swui sp. nov., isolated from wet mud.</title>
        <authorList>
            <person name="Kim D.U."/>
            <person name="Kim K.W."/>
            <person name="Kang M.S."/>
            <person name="Kim J.Y."/>
            <person name="Jang J.H."/>
            <person name="Kim M.K."/>
        </authorList>
    </citation>
    <scope>NUCLEOTIDE SEQUENCE [LARGE SCALE GENOMIC DNA]</scope>
    <source>
        <strain evidence="3 4">KCTC 52873</strain>
    </source>
</reference>
<sequence length="256" mass="29191">MGFQVEIPEQPKRIISLVPSQTELLFDLGLEDRVAGITKFCIHPAEQIKNKPKIGGTKNFNFEEIAALKPDMIIGNKEENYQVGILQLKENYTVWMSDISNLVEATEMIRQIGVITNTFKPAQKIIHQILTGFQDLNYPDKIPAAYFIWREPFMSVGQDTFIHQMLDLSGFANVFADYNRYPEITPEQLQAAQPAVILLSSEPYPFKEKHLPELKNLCPNALIKLVDGEMFSWYGSRLQYAGAYFQELRKAITSAL</sequence>
<evidence type="ECO:0000256" key="1">
    <source>
        <dbReference type="ARBA" id="ARBA00022729"/>
    </source>
</evidence>
<evidence type="ECO:0000259" key="2">
    <source>
        <dbReference type="PROSITE" id="PS50983"/>
    </source>
</evidence>
<proteinExistence type="predicted"/>
<dbReference type="Gene3D" id="3.40.50.1980">
    <property type="entry name" value="Nitrogenase molybdenum iron protein domain"/>
    <property type="match status" value="2"/>
</dbReference>
<dbReference type="InterPro" id="IPR002491">
    <property type="entry name" value="ABC_transptr_periplasmic_BD"/>
</dbReference>
<dbReference type="NCBIfam" id="NF038402">
    <property type="entry name" value="TroA_like"/>
    <property type="match status" value="1"/>
</dbReference>
<dbReference type="PANTHER" id="PTHR30535:SF35">
    <property type="entry name" value="PERIPLASMIC BINDING PROTEIN"/>
    <property type="match status" value="1"/>
</dbReference>
<dbReference type="KEGG" id="aswu:HUW51_15590"/>
<keyword evidence="1" id="KW-0732">Signal</keyword>
<dbReference type="InterPro" id="IPR054828">
    <property type="entry name" value="Vit_B12_bind_prot"/>
</dbReference>
<dbReference type="AlphaFoldDB" id="A0A7G7GFC4"/>
<organism evidence="3 4">
    <name type="scientific">Adhaeribacter swui</name>
    <dbReference type="NCBI Taxonomy" id="2086471"/>
    <lineage>
        <taxon>Bacteria</taxon>
        <taxon>Pseudomonadati</taxon>
        <taxon>Bacteroidota</taxon>
        <taxon>Cytophagia</taxon>
        <taxon>Cytophagales</taxon>
        <taxon>Hymenobacteraceae</taxon>
        <taxon>Adhaeribacter</taxon>
    </lineage>
</organism>
<dbReference type="PANTHER" id="PTHR30535">
    <property type="entry name" value="VITAMIN B12-BINDING PROTEIN"/>
    <property type="match status" value="1"/>
</dbReference>
<dbReference type="InterPro" id="IPR050902">
    <property type="entry name" value="ABC_Transporter_SBP"/>
</dbReference>
<gene>
    <name evidence="3" type="ORF">HUW51_15590</name>
</gene>
<evidence type="ECO:0000313" key="3">
    <source>
        <dbReference type="EMBL" id="QNF35858.1"/>
    </source>
</evidence>
<name>A0A7G7GFC4_9BACT</name>
<evidence type="ECO:0000313" key="4">
    <source>
        <dbReference type="Proteomes" id="UP000515237"/>
    </source>
</evidence>
<feature type="domain" description="Fe/B12 periplasmic-binding" evidence="2">
    <location>
        <begin position="13"/>
        <end position="256"/>
    </location>
</feature>
<keyword evidence="4" id="KW-1185">Reference proteome</keyword>
<accession>A0A7G7GFC4</accession>